<feature type="domain" description="FAD dependent oxidoreductase" evidence="6">
    <location>
        <begin position="1"/>
        <end position="316"/>
    </location>
</feature>
<reference evidence="7" key="1">
    <citation type="submission" date="2018-05" db="EMBL/GenBank/DDBJ databases">
        <authorList>
            <person name="Lanie J.A."/>
            <person name="Ng W.-L."/>
            <person name="Kazmierczak K.M."/>
            <person name="Andrzejewski T.M."/>
            <person name="Davidsen T.M."/>
            <person name="Wayne K.J."/>
            <person name="Tettelin H."/>
            <person name="Glass J.I."/>
            <person name="Rusch D."/>
            <person name="Podicherti R."/>
            <person name="Tsui H.-C.T."/>
            <person name="Winkler M.E."/>
        </authorList>
    </citation>
    <scope>NUCLEOTIDE SEQUENCE</scope>
</reference>
<sequence length="318" mass="34139">VVGGGINGAVSALALAANGLRVALVERHDFGSGTSQESSCMVWGGFKYLESRDLKLVAGLCDSRNRLASAYPTRLAETRFMAALDHGAPFPPWFAALGAVAYWGLGRLATQPPRHRSAATIERLEPSVDTSMVRGGIEYSDYLLVDNDARFVSELAIGSTRYGASIANRVEVLDAEQGVNGWRIAMRDRGAGRDLEATARMVVNAGGPDVPVVGDLLGSATEHRLVFSKGIHLVVPRITDSGRILAFFDDDERLFYVLPMGERSVIGTTDTPVDDPQVAVTAEDRAFLLEQINARIDRGTPLGEADVIAERCGVRALV</sequence>
<dbReference type="Gene3D" id="3.30.9.10">
    <property type="entry name" value="D-Amino Acid Oxidase, subunit A, domain 2"/>
    <property type="match status" value="1"/>
</dbReference>
<dbReference type="PANTHER" id="PTHR11985">
    <property type="entry name" value="GLYCEROL-3-PHOSPHATE DEHYDROGENASE"/>
    <property type="match status" value="1"/>
</dbReference>
<dbReference type="GO" id="GO:0004368">
    <property type="term" value="F:glycerol-3-phosphate dehydrogenase (quinone) activity"/>
    <property type="evidence" value="ECO:0007669"/>
    <property type="project" value="InterPro"/>
</dbReference>
<feature type="non-terminal residue" evidence="7">
    <location>
        <position position="1"/>
    </location>
</feature>
<evidence type="ECO:0000259" key="6">
    <source>
        <dbReference type="Pfam" id="PF01266"/>
    </source>
</evidence>
<accession>A0A382A9X8</accession>
<dbReference type="InterPro" id="IPR036188">
    <property type="entry name" value="FAD/NAD-bd_sf"/>
</dbReference>
<evidence type="ECO:0000313" key="7">
    <source>
        <dbReference type="EMBL" id="SVA98336.1"/>
    </source>
</evidence>
<protein>
    <recommendedName>
        <fullName evidence="6">FAD dependent oxidoreductase domain-containing protein</fullName>
    </recommendedName>
</protein>
<dbReference type="Gene3D" id="3.50.50.60">
    <property type="entry name" value="FAD/NAD(P)-binding domain"/>
    <property type="match status" value="1"/>
</dbReference>
<evidence type="ECO:0000256" key="4">
    <source>
        <dbReference type="ARBA" id="ARBA00022827"/>
    </source>
</evidence>
<dbReference type="SUPFAM" id="SSF51905">
    <property type="entry name" value="FAD/NAD(P)-binding domain"/>
    <property type="match status" value="1"/>
</dbReference>
<dbReference type="InterPro" id="IPR000447">
    <property type="entry name" value="G3P_DH_FAD-dep"/>
</dbReference>
<organism evidence="7">
    <name type="scientific">marine metagenome</name>
    <dbReference type="NCBI Taxonomy" id="408172"/>
    <lineage>
        <taxon>unclassified sequences</taxon>
        <taxon>metagenomes</taxon>
        <taxon>ecological metagenomes</taxon>
    </lineage>
</organism>
<dbReference type="EMBL" id="UINC01024532">
    <property type="protein sequence ID" value="SVA98336.1"/>
    <property type="molecule type" value="Genomic_DNA"/>
</dbReference>
<comment type="similarity">
    <text evidence="2">Belongs to the FAD-dependent glycerol-3-phosphate dehydrogenase family.</text>
</comment>
<keyword evidence="3" id="KW-0285">Flavoprotein</keyword>
<dbReference type="GO" id="GO:0046168">
    <property type="term" value="P:glycerol-3-phosphate catabolic process"/>
    <property type="evidence" value="ECO:0007669"/>
    <property type="project" value="TreeGrafter"/>
</dbReference>
<evidence type="ECO:0000256" key="1">
    <source>
        <dbReference type="ARBA" id="ARBA00001974"/>
    </source>
</evidence>
<dbReference type="AlphaFoldDB" id="A0A382A9X8"/>
<name>A0A382A9X8_9ZZZZ</name>
<proteinExistence type="inferred from homology"/>
<comment type="cofactor">
    <cofactor evidence="1">
        <name>FAD</name>
        <dbReference type="ChEBI" id="CHEBI:57692"/>
    </cofactor>
</comment>
<keyword evidence="4" id="KW-0274">FAD</keyword>
<evidence type="ECO:0000256" key="3">
    <source>
        <dbReference type="ARBA" id="ARBA00022630"/>
    </source>
</evidence>
<keyword evidence="5" id="KW-0560">Oxidoreductase</keyword>
<evidence type="ECO:0000256" key="2">
    <source>
        <dbReference type="ARBA" id="ARBA00007330"/>
    </source>
</evidence>
<feature type="non-terminal residue" evidence="7">
    <location>
        <position position="318"/>
    </location>
</feature>
<dbReference type="PANTHER" id="PTHR11985:SF15">
    <property type="entry name" value="GLYCEROL-3-PHOSPHATE DEHYDROGENASE, MITOCHONDRIAL"/>
    <property type="match status" value="1"/>
</dbReference>
<dbReference type="Pfam" id="PF01266">
    <property type="entry name" value="DAO"/>
    <property type="match status" value="1"/>
</dbReference>
<dbReference type="InterPro" id="IPR006076">
    <property type="entry name" value="FAD-dep_OxRdtase"/>
</dbReference>
<gene>
    <name evidence="7" type="ORF">METZ01_LOCUS151190</name>
</gene>
<evidence type="ECO:0000256" key="5">
    <source>
        <dbReference type="ARBA" id="ARBA00023002"/>
    </source>
</evidence>